<evidence type="ECO:0000313" key="1">
    <source>
        <dbReference type="EMBL" id="AJC22311.1"/>
    </source>
</evidence>
<reference evidence="1" key="2">
    <citation type="submission" date="2016-11" db="EMBL/GenBank/DDBJ databases">
        <title>Complete Genome Sequencing of Pandoraea pulmonicola DSM 16583.</title>
        <authorList>
            <person name="Chan K.-G."/>
        </authorList>
    </citation>
    <scope>NUCLEOTIDE SEQUENCE</scope>
    <source>
        <strain evidence="1">DSM 16583</strain>
    </source>
</reference>
<dbReference type="EMBL" id="CP010310">
    <property type="protein sequence ID" value="AJC22311.1"/>
    <property type="molecule type" value="Genomic_DNA"/>
</dbReference>
<dbReference type="Proteomes" id="UP000035086">
    <property type="component" value="Chromosome"/>
</dbReference>
<evidence type="ECO:0000313" key="4">
    <source>
        <dbReference type="Proteomes" id="UP000254589"/>
    </source>
</evidence>
<dbReference type="KEGG" id="ppul:RO07_20745"/>
<dbReference type="Proteomes" id="UP000254589">
    <property type="component" value="Unassembled WGS sequence"/>
</dbReference>
<evidence type="ECO:0000313" key="2">
    <source>
        <dbReference type="EMBL" id="SUA88600.1"/>
    </source>
</evidence>
<sequence>MLEYAGQRGGPGHEWRCATLLAALAWTHRQFSQVGGTDIEWVCRDLTQHLTRSCREGPDIEVLVDAFANLGQENVPGGQSSEPSPAYVKLARNVLATLETRVNAGQLLRKLIANLPEQQAGDDSGIDELYRCYMNASRLQQFSCVPTDRMGCSSISGLDAAGTAAAGPYEIR</sequence>
<accession>A0AAJ4Z891</accession>
<reference evidence="3" key="1">
    <citation type="submission" date="2014-12" db="EMBL/GenBank/DDBJ databases">
        <title>Complete Genome Sequencing of Pandoraea pulmonicola DSM 16583.</title>
        <authorList>
            <person name="Chan K.-G."/>
        </authorList>
    </citation>
    <scope>NUCLEOTIDE SEQUENCE [LARGE SCALE GENOMIC DNA]</scope>
    <source>
        <strain evidence="3">DSM 16583</strain>
    </source>
</reference>
<keyword evidence="3" id="KW-1185">Reference proteome</keyword>
<proteinExistence type="predicted"/>
<dbReference type="AlphaFoldDB" id="A0AAJ4Z891"/>
<name>A0AAJ4Z891_PANPU</name>
<gene>
    <name evidence="2" type="ORF">NCTC13159_00049</name>
    <name evidence="1" type="ORF">RO07_20745</name>
</gene>
<protein>
    <submittedName>
        <fullName evidence="2">Uncharacterized protein</fullName>
    </submittedName>
</protein>
<dbReference type="EMBL" id="UGSJ01000001">
    <property type="protein sequence ID" value="SUA88600.1"/>
    <property type="molecule type" value="Genomic_DNA"/>
</dbReference>
<organism evidence="2 4">
    <name type="scientific">Pandoraea pulmonicola</name>
    <dbReference type="NCBI Taxonomy" id="93221"/>
    <lineage>
        <taxon>Bacteria</taxon>
        <taxon>Pseudomonadati</taxon>
        <taxon>Pseudomonadota</taxon>
        <taxon>Betaproteobacteria</taxon>
        <taxon>Burkholderiales</taxon>
        <taxon>Burkholderiaceae</taxon>
        <taxon>Pandoraea</taxon>
    </lineage>
</organism>
<evidence type="ECO:0000313" key="3">
    <source>
        <dbReference type="Proteomes" id="UP000035086"/>
    </source>
</evidence>
<reference evidence="2 4" key="3">
    <citation type="submission" date="2018-06" db="EMBL/GenBank/DDBJ databases">
        <authorList>
            <consortium name="Pathogen Informatics"/>
            <person name="Doyle S."/>
        </authorList>
    </citation>
    <scope>NUCLEOTIDE SEQUENCE [LARGE SCALE GENOMIC DNA]</scope>
    <source>
        <strain evidence="2 4">NCTC13159</strain>
    </source>
</reference>